<name>A0A1C3TY88_9HYPH</name>
<protein>
    <submittedName>
        <fullName evidence="1">Uncharacterized protein</fullName>
    </submittedName>
</protein>
<proteinExistence type="predicted"/>
<organism evidence="1 2">
    <name type="scientific">Rhizobium multihospitium</name>
    <dbReference type="NCBI Taxonomy" id="410764"/>
    <lineage>
        <taxon>Bacteria</taxon>
        <taxon>Pseudomonadati</taxon>
        <taxon>Pseudomonadota</taxon>
        <taxon>Alphaproteobacteria</taxon>
        <taxon>Hyphomicrobiales</taxon>
        <taxon>Rhizobiaceae</taxon>
        <taxon>Rhizobium/Agrobacterium group</taxon>
        <taxon>Rhizobium</taxon>
    </lineage>
</organism>
<dbReference type="AlphaFoldDB" id="A0A1C3TY88"/>
<dbReference type="Proteomes" id="UP000199101">
    <property type="component" value="Unassembled WGS sequence"/>
</dbReference>
<sequence length="77" mass="8637">MPYIARPFVTDDDPDREIRCQDALQAAFRELLSAATLAGWSEREVALAIAELADKHLLSLETHDNTDALIALLRRMT</sequence>
<keyword evidence="2" id="KW-1185">Reference proteome</keyword>
<accession>A0A1C3TY88</accession>
<dbReference type="EMBL" id="FMAG01000001">
    <property type="protein sequence ID" value="SCB08233.1"/>
    <property type="molecule type" value="Genomic_DNA"/>
</dbReference>
<gene>
    <name evidence="1" type="ORF">GA0061103_1199</name>
</gene>
<reference evidence="2" key="1">
    <citation type="submission" date="2016-08" db="EMBL/GenBank/DDBJ databases">
        <authorList>
            <person name="Varghese N."/>
            <person name="Submissions Spin"/>
        </authorList>
    </citation>
    <scope>NUCLEOTIDE SEQUENCE [LARGE SCALE GENOMIC DNA]</scope>
    <source>
        <strain evidence="2">HAMBI 2975</strain>
    </source>
</reference>
<evidence type="ECO:0000313" key="2">
    <source>
        <dbReference type="Proteomes" id="UP000199101"/>
    </source>
</evidence>
<dbReference type="OrthoDB" id="7774794at2"/>
<evidence type="ECO:0000313" key="1">
    <source>
        <dbReference type="EMBL" id="SCB08233.1"/>
    </source>
</evidence>